<dbReference type="PANTHER" id="PTHR47369:SF2">
    <property type="entry name" value="BTB_POZ DOMAIN-CONTAINING PROTEIN 2"/>
    <property type="match status" value="1"/>
</dbReference>
<dbReference type="FunCoup" id="A0A167JIV6">
    <property type="interactions" value="2"/>
</dbReference>
<dbReference type="PANTHER" id="PTHR47369">
    <property type="entry name" value="BTB/POZ DOMAIN-CONTAINING PROTEIN"/>
    <property type="match status" value="1"/>
</dbReference>
<gene>
    <name evidence="2" type="ORF">PHYBLDRAFT_152862</name>
</gene>
<dbReference type="SUPFAM" id="SSF54695">
    <property type="entry name" value="POZ domain"/>
    <property type="match status" value="1"/>
</dbReference>
<dbReference type="Pfam" id="PF00651">
    <property type="entry name" value="BTB"/>
    <property type="match status" value="1"/>
</dbReference>
<dbReference type="AlphaFoldDB" id="A0A167JIV6"/>
<protein>
    <recommendedName>
        <fullName evidence="1">BTB domain-containing protein</fullName>
    </recommendedName>
</protein>
<evidence type="ECO:0000313" key="2">
    <source>
        <dbReference type="EMBL" id="OAD66059.1"/>
    </source>
</evidence>
<accession>A0A167JIV6</accession>
<sequence length="352" mass="40611">MSTPLLTHNHTQFLNGYHGSMDSIDHSFRDASPPLPLPMPMPMLGQIPHHQQTFFPPMVPIGTPIFSDHNMQDYCDYLYHVGFLQGQFSDIHLVFPTLQKSYALHSLVLSRSPAFFRRLSQPHGKSLEIDLDLSSEAIYTVLSHLYRPLSYGDVCFIVNENPRVALELLEATEELEMESLSDMLIHSINQHLNQISIYHWIRLLRSFTTSRKRWTETLQHHLVQYLTHRLVNQLEAFPIGAKMTGGICIGQNEAFGYMPAKTPPLRGMVELARAYSMLPESYMKLCLEHEDLPVQDMIQRFHFAKQVLMFREQCGKQNITAVMRFDQNPCVLIVKKVGRKAGRWDLSQYDKV</sequence>
<reference evidence="3" key="1">
    <citation type="submission" date="2015-06" db="EMBL/GenBank/DDBJ databases">
        <title>Expansion of signal transduction pathways in fungi by whole-genome duplication.</title>
        <authorList>
            <consortium name="DOE Joint Genome Institute"/>
            <person name="Corrochano L.M."/>
            <person name="Kuo A."/>
            <person name="Marcet-Houben M."/>
            <person name="Polaino S."/>
            <person name="Salamov A."/>
            <person name="Villalobos J.M."/>
            <person name="Alvarez M.I."/>
            <person name="Avalos J."/>
            <person name="Benito E.P."/>
            <person name="Benoit I."/>
            <person name="Burger G."/>
            <person name="Camino L.P."/>
            <person name="Canovas D."/>
            <person name="Cerda-Olmedo E."/>
            <person name="Cheng J.-F."/>
            <person name="Dominguez A."/>
            <person name="Elias M."/>
            <person name="Eslava A.P."/>
            <person name="Glaser F."/>
            <person name="Grimwood J."/>
            <person name="Gutierrez G."/>
            <person name="Heitman J."/>
            <person name="Henrissat B."/>
            <person name="Iturriaga E.A."/>
            <person name="Lang B.F."/>
            <person name="Lavin J.L."/>
            <person name="Lee S."/>
            <person name="Li W."/>
            <person name="Lindquist E."/>
            <person name="Lopez-Garcia S."/>
            <person name="Luque E.M."/>
            <person name="Marcos A.T."/>
            <person name="Martin J."/>
            <person name="McCluskey K."/>
            <person name="Medina H.R."/>
            <person name="Miralles-Duran A."/>
            <person name="Miyazaki A."/>
            <person name="Munoz-Torres E."/>
            <person name="Oguiza J.A."/>
            <person name="Ohm R."/>
            <person name="Olmedo M."/>
            <person name="Orejas M."/>
            <person name="Ortiz-Castellanos L."/>
            <person name="Pisabarro A.G."/>
            <person name="Rodriguez-Romero J."/>
            <person name="Ruiz-Herrera J."/>
            <person name="Ruiz-Vazquez R."/>
            <person name="Sanz C."/>
            <person name="Schackwitz W."/>
            <person name="Schmutz J."/>
            <person name="Shahriari M."/>
            <person name="Shelest E."/>
            <person name="Silva-Franco F."/>
            <person name="Soanes D."/>
            <person name="Syed K."/>
            <person name="Tagua V.G."/>
            <person name="Talbot N.J."/>
            <person name="Thon M."/>
            <person name="De vries R.P."/>
            <person name="Wiebenga A."/>
            <person name="Yadav J.S."/>
            <person name="Braun E.L."/>
            <person name="Baker S."/>
            <person name="Garre V."/>
            <person name="Horwitz B."/>
            <person name="Torres-Martinez S."/>
            <person name="Idnurm A."/>
            <person name="Herrera-Estrella A."/>
            <person name="Gabaldon T."/>
            <person name="Grigoriev I.V."/>
        </authorList>
    </citation>
    <scope>NUCLEOTIDE SEQUENCE [LARGE SCALE GENOMIC DNA]</scope>
    <source>
        <strain evidence="3">NRRL 1555(-)</strain>
    </source>
</reference>
<evidence type="ECO:0000259" key="1">
    <source>
        <dbReference type="PROSITE" id="PS50097"/>
    </source>
</evidence>
<dbReference type="Proteomes" id="UP000077315">
    <property type="component" value="Unassembled WGS sequence"/>
</dbReference>
<dbReference type="OrthoDB" id="6359943at2759"/>
<dbReference type="Gene3D" id="3.30.710.10">
    <property type="entry name" value="Potassium Channel Kv1.1, Chain A"/>
    <property type="match status" value="1"/>
</dbReference>
<dbReference type="RefSeq" id="XP_018284099.1">
    <property type="nucleotide sequence ID" value="XM_018433015.1"/>
</dbReference>
<organism evidence="2 3">
    <name type="scientific">Phycomyces blakesleeanus (strain ATCC 8743b / DSM 1359 / FGSC 10004 / NBRC 33097 / NRRL 1555)</name>
    <dbReference type="NCBI Taxonomy" id="763407"/>
    <lineage>
        <taxon>Eukaryota</taxon>
        <taxon>Fungi</taxon>
        <taxon>Fungi incertae sedis</taxon>
        <taxon>Mucoromycota</taxon>
        <taxon>Mucoromycotina</taxon>
        <taxon>Mucoromycetes</taxon>
        <taxon>Mucorales</taxon>
        <taxon>Phycomycetaceae</taxon>
        <taxon>Phycomyces</taxon>
    </lineage>
</organism>
<dbReference type="GeneID" id="28993921"/>
<feature type="domain" description="BTB" evidence="1">
    <location>
        <begin position="89"/>
        <end position="146"/>
    </location>
</feature>
<dbReference type="PROSITE" id="PS50097">
    <property type="entry name" value="BTB"/>
    <property type="match status" value="1"/>
</dbReference>
<proteinExistence type="predicted"/>
<dbReference type="VEuPathDB" id="FungiDB:PHYBLDRAFT_152862"/>
<evidence type="ECO:0000313" key="3">
    <source>
        <dbReference type="Proteomes" id="UP000077315"/>
    </source>
</evidence>
<dbReference type="InParanoid" id="A0A167JIV6"/>
<dbReference type="InterPro" id="IPR000210">
    <property type="entry name" value="BTB/POZ_dom"/>
</dbReference>
<dbReference type="InterPro" id="IPR011333">
    <property type="entry name" value="SKP1/BTB/POZ_sf"/>
</dbReference>
<name>A0A167JIV6_PHYB8</name>
<keyword evidence="3" id="KW-1185">Reference proteome</keyword>
<dbReference type="EMBL" id="KV441006">
    <property type="protein sequence ID" value="OAD66059.1"/>
    <property type="molecule type" value="Genomic_DNA"/>
</dbReference>